<gene>
    <name evidence="1" type="ORF">ACFPOE_20760</name>
</gene>
<dbReference type="Proteomes" id="UP001596037">
    <property type="component" value="Unassembled WGS sequence"/>
</dbReference>
<proteinExistence type="predicted"/>
<dbReference type="EMBL" id="JBHSMF010000010">
    <property type="protein sequence ID" value="MFC5499986.1"/>
    <property type="molecule type" value="Genomic_DNA"/>
</dbReference>
<reference evidence="2" key="1">
    <citation type="journal article" date="2019" name="Int. J. Syst. Evol. Microbiol.">
        <title>The Global Catalogue of Microorganisms (GCM) 10K type strain sequencing project: providing services to taxonomists for standard genome sequencing and annotation.</title>
        <authorList>
            <consortium name="The Broad Institute Genomics Platform"/>
            <consortium name="The Broad Institute Genome Sequencing Center for Infectious Disease"/>
            <person name="Wu L."/>
            <person name="Ma J."/>
        </authorList>
    </citation>
    <scope>NUCLEOTIDE SEQUENCE [LARGE SCALE GENOMIC DNA]</scope>
    <source>
        <strain evidence="2">CCUG 57401</strain>
    </source>
</reference>
<evidence type="ECO:0000313" key="2">
    <source>
        <dbReference type="Proteomes" id="UP001596037"/>
    </source>
</evidence>
<sequence length="96" mass="10404">MEQILGPVHGFYVASYAWPSMDGKRFTSYAKICRHKPSDYWGADCLFKLFGGEHHATVPAALATANLAALGQIDDLPSLECSTFGLELPHPVAQPA</sequence>
<keyword evidence="2" id="KW-1185">Reference proteome</keyword>
<name>A0ABW0NHU5_9BURK</name>
<accession>A0ABW0NHU5</accession>
<organism evidence="1 2">
    <name type="scientific">Caenimonas terrae</name>
    <dbReference type="NCBI Taxonomy" id="696074"/>
    <lineage>
        <taxon>Bacteria</taxon>
        <taxon>Pseudomonadati</taxon>
        <taxon>Pseudomonadota</taxon>
        <taxon>Betaproteobacteria</taxon>
        <taxon>Burkholderiales</taxon>
        <taxon>Comamonadaceae</taxon>
        <taxon>Caenimonas</taxon>
    </lineage>
</organism>
<protein>
    <submittedName>
        <fullName evidence="1">Uncharacterized protein</fullName>
    </submittedName>
</protein>
<dbReference type="RefSeq" id="WP_376852233.1">
    <property type="nucleotide sequence ID" value="NZ_JBHSMF010000010.1"/>
</dbReference>
<evidence type="ECO:0000313" key="1">
    <source>
        <dbReference type="EMBL" id="MFC5499986.1"/>
    </source>
</evidence>
<comment type="caution">
    <text evidence="1">The sequence shown here is derived from an EMBL/GenBank/DDBJ whole genome shotgun (WGS) entry which is preliminary data.</text>
</comment>